<dbReference type="EMBL" id="UOEC01000186">
    <property type="protein sequence ID" value="VAW01437.1"/>
    <property type="molecule type" value="Genomic_DNA"/>
</dbReference>
<proteinExistence type="predicted"/>
<reference evidence="1" key="1">
    <citation type="submission" date="2018-06" db="EMBL/GenBank/DDBJ databases">
        <authorList>
            <person name="Zhirakovskaya E."/>
        </authorList>
    </citation>
    <scope>NUCLEOTIDE SEQUENCE</scope>
</reference>
<accession>A0A3B0SKE2</accession>
<organism evidence="1">
    <name type="scientific">hydrothermal vent metagenome</name>
    <dbReference type="NCBI Taxonomy" id="652676"/>
    <lineage>
        <taxon>unclassified sequences</taxon>
        <taxon>metagenomes</taxon>
        <taxon>ecological metagenomes</taxon>
    </lineage>
</organism>
<gene>
    <name evidence="1" type="ORF">MNBD_ALPHA08-321</name>
</gene>
<evidence type="ECO:0000313" key="1">
    <source>
        <dbReference type="EMBL" id="VAW01437.1"/>
    </source>
</evidence>
<dbReference type="AlphaFoldDB" id="A0A3B0SKE2"/>
<protein>
    <submittedName>
        <fullName evidence="1">Uncharacterized protein</fullName>
    </submittedName>
</protein>
<sequence>MFRVSAVAIVISLSLTAGATSANAAVRSYFSPGVLGDRIAFCNSDNQDCGKSVADAWCAENGFDKAILFQRNRSNNQSSGSLIRYADNGKICTGKDCISFAQIKCYSGE</sequence>
<name>A0A3B0SKE2_9ZZZZ</name>